<organism evidence="2 3">
    <name type="scientific">Symbiodinium microadriaticum</name>
    <name type="common">Dinoflagellate</name>
    <name type="synonym">Zooxanthella microadriatica</name>
    <dbReference type="NCBI Taxonomy" id="2951"/>
    <lineage>
        <taxon>Eukaryota</taxon>
        <taxon>Sar</taxon>
        <taxon>Alveolata</taxon>
        <taxon>Dinophyceae</taxon>
        <taxon>Suessiales</taxon>
        <taxon>Symbiodiniaceae</taxon>
        <taxon>Symbiodinium</taxon>
    </lineage>
</organism>
<keyword evidence="3" id="KW-1185">Reference proteome</keyword>
<feature type="non-terminal residue" evidence="2">
    <location>
        <position position="69"/>
    </location>
</feature>
<proteinExistence type="predicted"/>
<dbReference type="AlphaFoldDB" id="A0A1Q9BQB2"/>
<evidence type="ECO:0000313" key="3">
    <source>
        <dbReference type="Proteomes" id="UP000186817"/>
    </source>
</evidence>
<feature type="non-terminal residue" evidence="2">
    <location>
        <position position="1"/>
    </location>
</feature>
<feature type="region of interest" description="Disordered" evidence="1">
    <location>
        <begin position="38"/>
        <end position="58"/>
    </location>
</feature>
<dbReference type="EMBL" id="LSRX01007196">
    <property type="protein sequence ID" value="OLP72518.1"/>
    <property type="molecule type" value="Genomic_DNA"/>
</dbReference>
<name>A0A1Q9BQB2_SYMMI</name>
<evidence type="ECO:0000256" key="1">
    <source>
        <dbReference type="SAM" id="MobiDB-lite"/>
    </source>
</evidence>
<sequence>MVRSIGHWRLSPRLTAWARCPRIASPSCWGLRSWPWDSTAEATSPRRPARAASPSCRAPWGSAWGCLWA</sequence>
<accession>A0A1Q9BQB2</accession>
<evidence type="ECO:0000313" key="2">
    <source>
        <dbReference type="EMBL" id="OLP72518.1"/>
    </source>
</evidence>
<comment type="caution">
    <text evidence="2">The sequence shown here is derived from an EMBL/GenBank/DDBJ whole genome shotgun (WGS) entry which is preliminary data.</text>
</comment>
<reference evidence="2 3" key="1">
    <citation type="submission" date="2016-02" db="EMBL/GenBank/DDBJ databases">
        <title>Genome analysis of coral dinoflagellate symbionts highlights evolutionary adaptations to a symbiotic lifestyle.</title>
        <authorList>
            <person name="Aranda M."/>
            <person name="Li Y."/>
            <person name="Liew Y.J."/>
            <person name="Baumgarten S."/>
            <person name="Simakov O."/>
            <person name="Wilson M."/>
            <person name="Piel J."/>
            <person name="Ashoor H."/>
            <person name="Bougouffa S."/>
            <person name="Bajic V.B."/>
            <person name="Ryu T."/>
            <person name="Ravasi T."/>
            <person name="Bayer T."/>
            <person name="Micklem G."/>
            <person name="Kim H."/>
            <person name="Bhak J."/>
            <person name="Lajeunesse T.C."/>
            <person name="Voolstra C.R."/>
        </authorList>
    </citation>
    <scope>NUCLEOTIDE SEQUENCE [LARGE SCALE GENOMIC DNA]</scope>
    <source>
        <strain evidence="2 3">CCMP2467</strain>
    </source>
</reference>
<protein>
    <submittedName>
        <fullName evidence="2">Uncharacterized protein</fullName>
    </submittedName>
</protein>
<gene>
    <name evidence="2" type="ORF">AK812_SmicGene48152</name>
</gene>
<dbReference type="Proteomes" id="UP000186817">
    <property type="component" value="Unassembled WGS sequence"/>
</dbReference>